<dbReference type="GO" id="GO:0005730">
    <property type="term" value="C:nucleolus"/>
    <property type="evidence" value="ECO:0007669"/>
    <property type="project" value="UniProtKB-SubCell"/>
</dbReference>
<keyword evidence="7" id="KW-1133">Transmembrane helix</keyword>
<feature type="region of interest" description="Disordered" evidence="6">
    <location>
        <begin position="321"/>
        <end position="354"/>
    </location>
</feature>
<keyword evidence="7" id="KW-0812">Transmembrane</keyword>
<accession>A5DU18</accession>
<dbReference type="PANTHER" id="PTHR14577">
    <property type="entry name" value="NUCLEOLAR PROTEIN 12"/>
    <property type="match status" value="1"/>
</dbReference>
<dbReference type="Pfam" id="PF09805">
    <property type="entry name" value="Nop25"/>
    <property type="match status" value="1"/>
</dbReference>
<dbReference type="AlphaFoldDB" id="A5DU18"/>
<comment type="subcellular location">
    <subcellularLocation>
        <location evidence="1">Nucleus</location>
        <location evidence="1">Nucleolus</location>
    </subcellularLocation>
</comment>
<name>A5DU18_LODEL</name>
<dbReference type="InterPro" id="IPR019186">
    <property type="entry name" value="Nucleolar_protein_12"/>
</dbReference>
<dbReference type="Proteomes" id="UP000001996">
    <property type="component" value="Unassembled WGS sequence"/>
</dbReference>
<dbReference type="EMBL" id="CH981524">
    <property type="protein sequence ID" value="EDK42676.1"/>
    <property type="molecule type" value="Genomic_DNA"/>
</dbReference>
<organism evidence="8 9">
    <name type="scientific">Lodderomyces elongisporus (strain ATCC 11503 / CBS 2605 / JCM 1781 / NBRC 1676 / NRRL YB-4239)</name>
    <name type="common">Yeast</name>
    <name type="synonym">Saccharomyces elongisporus</name>
    <dbReference type="NCBI Taxonomy" id="379508"/>
    <lineage>
        <taxon>Eukaryota</taxon>
        <taxon>Fungi</taxon>
        <taxon>Dikarya</taxon>
        <taxon>Ascomycota</taxon>
        <taxon>Saccharomycotina</taxon>
        <taxon>Pichiomycetes</taxon>
        <taxon>Debaryomycetaceae</taxon>
        <taxon>Candida/Lodderomyces clade</taxon>
        <taxon>Lodderomyces</taxon>
    </lineage>
</organism>
<proteinExistence type="inferred from homology"/>
<feature type="transmembrane region" description="Helical" evidence="7">
    <location>
        <begin position="21"/>
        <end position="41"/>
    </location>
</feature>
<gene>
    <name evidence="8" type="ORF">LELG_00854</name>
</gene>
<feature type="compositionally biased region" description="Basic residues" evidence="6">
    <location>
        <begin position="344"/>
        <end position="354"/>
    </location>
</feature>
<feature type="compositionally biased region" description="Basic residues" evidence="6">
    <location>
        <begin position="321"/>
        <end position="331"/>
    </location>
</feature>
<evidence type="ECO:0000256" key="4">
    <source>
        <dbReference type="ARBA" id="ARBA00023242"/>
    </source>
</evidence>
<dbReference type="PANTHER" id="PTHR14577:SF0">
    <property type="entry name" value="NUCLEOLAR PROTEIN 12"/>
    <property type="match status" value="1"/>
</dbReference>
<dbReference type="OrthoDB" id="551633at2759"/>
<feature type="compositionally biased region" description="Low complexity" evidence="6">
    <location>
        <begin position="214"/>
        <end position="228"/>
    </location>
</feature>
<feature type="coiled-coil region" evidence="5">
    <location>
        <begin position="126"/>
        <end position="179"/>
    </location>
</feature>
<evidence type="ECO:0000256" key="3">
    <source>
        <dbReference type="ARBA" id="ARBA00023054"/>
    </source>
</evidence>
<dbReference type="GO" id="GO:0019843">
    <property type="term" value="F:rRNA binding"/>
    <property type="evidence" value="ECO:0007669"/>
    <property type="project" value="TreeGrafter"/>
</dbReference>
<feature type="compositionally biased region" description="Acidic residues" evidence="6">
    <location>
        <begin position="185"/>
        <end position="199"/>
    </location>
</feature>
<comment type="similarity">
    <text evidence="2">Belongs to the RRP17 family.</text>
</comment>
<dbReference type="GeneID" id="5235571"/>
<evidence type="ECO:0000256" key="1">
    <source>
        <dbReference type="ARBA" id="ARBA00004604"/>
    </source>
</evidence>
<dbReference type="KEGG" id="lel:PVL30_000822"/>
<keyword evidence="3 5" id="KW-0175">Coiled coil</keyword>
<sequence length="354" mass="40904">MKSKVLGPSNYKRCEWRKLSMSLGFCAFSLYIVCFFFSFLYRAVSSTFQFCDTIHLFSCPSRVIFNPYNLQIKPPTALYHNIMVRHNRDILTGGKNYAQRQAKKHLVDEVTFDKEKRHEYLTGFHKRKLQRQKKAQEYNKEQERLAKIAERKELRDERKRDLENQLAEFKEKAKEIAAINGDLAVSDDEEEEEEEGEEEKGERIETGENDEPGEWNGFNEGEAEANGETKSGNGSLSRPVKGILHHTEVYDPVGNGGNVLLDDETTVTIESIENPNFSNVPLKEVAKANRVDLEKSEEILEKSIKRAKDYAVLCGVAKPTKEKKPKKKFRYLSKAERRENTRKEKMKGKLRGKK</sequence>
<dbReference type="InParanoid" id="A5DU18"/>
<evidence type="ECO:0000256" key="2">
    <source>
        <dbReference type="ARBA" id="ARBA00007175"/>
    </source>
</evidence>
<dbReference type="eggNOG" id="KOG4709">
    <property type="taxonomic scope" value="Eukaryota"/>
</dbReference>
<protein>
    <recommendedName>
        <fullName evidence="10">Ribosomal RNA-processing protein 17</fullName>
    </recommendedName>
</protein>
<dbReference type="STRING" id="379508.A5DU18"/>
<evidence type="ECO:0000313" key="8">
    <source>
        <dbReference type="EMBL" id="EDK42676.1"/>
    </source>
</evidence>
<dbReference type="OMA" id="NDEPGEW"/>
<keyword evidence="9" id="KW-1185">Reference proteome</keyword>
<evidence type="ECO:0000256" key="6">
    <source>
        <dbReference type="SAM" id="MobiDB-lite"/>
    </source>
</evidence>
<evidence type="ECO:0000256" key="7">
    <source>
        <dbReference type="SAM" id="Phobius"/>
    </source>
</evidence>
<reference evidence="8 9" key="1">
    <citation type="journal article" date="2009" name="Nature">
        <title>Evolution of pathogenicity and sexual reproduction in eight Candida genomes.</title>
        <authorList>
            <person name="Butler G."/>
            <person name="Rasmussen M.D."/>
            <person name="Lin M.F."/>
            <person name="Santos M.A."/>
            <person name="Sakthikumar S."/>
            <person name="Munro C.A."/>
            <person name="Rheinbay E."/>
            <person name="Grabherr M."/>
            <person name="Forche A."/>
            <person name="Reedy J.L."/>
            <person name="Agrafioti I."/>
            <person name="Arnaud M.B."/>
            <person name="Bates S."/>
            <person name="Brown A.J."/>
            <person name="Brunke S."/>
            <person name="Costanzo M.C."/>
            <person name="Fitzpatrick D.A."/>
            <person name="de Groot P.W."/>
            <person name="Harris D."/>
            <person name="Hoyer L.L."/>
            <person name="Hube B."/>
            <person name="Klis F.M."/>
            <person name="Kodira C."/>
            <person name="Lennard N."/>
            <person name="Logue M.E."/>
            <person name="Martin R."/>
            <person name="Neiman A.M."/>
            <person name="Nikolaou E."/>
            <person name="Quail M.A."/>
            <person name="Quinn J."/>
            <person name="Santos M.C."/>
            <person name="Schmitzberger F.F."/>
            <person name="Sherlock G."/>
            <person name="Shah P."/>
            <person name="Silverstein K.A."/>
            <person name="Skrzypek M.S."/>
            <person name="Soll D."/>
            <person name="Staggs R."/>
            <person name="Stansfield I."/>
            <person name="Stumpf M.P."/>
            <person name="Sudbery P.E."/>
            <person name="Srikantha T."/>
            <person name="Zeng Q."/>
            <person name="Berman J."/>
            <person name="Berriman M."/>
            <person name="Heitman J."/>
            <person name="Gow N.A."/>
            <person name="Lorenz M.C."/>
            <person name="Birren B.W."/>
            <person name="Kellis M."/>
            <person name="Cuomo C.A."/>
        </authorList>
    </citation>
    <scope>NUCLEOTIDE SEQUENCE [LARGE SCALE GENOMIC DNA]</scope>
    <source>
        <strain evidence="9">ATCC 11503 / BCRC 21390 / CBS 2605 / JCM 1781 / NBRC 1676 / NRRL YB-4239</strain>
    </source>
</reference>
<evidence type="ECO:0000313" key="9">
    <source>
        <dbReference type="Proteomes" id="UP000001996"/>
    </source>
</evidence>
<evidence type="ECO:0000256" key="5">
    <source>
        <dbReference type="SAM" id="Coils"/>
    </source>
</evidence>
<dbReference type="FunCoup" id="A5DU18">
    <property type="interactions" value="235"/>
</dbReference>
<keyword evidence="7" id="KW-0472">Membrane</keyword>
<feature type="region of interest" description="Disordered" evidence="6">
    <location>
        <begin position="180"/>
        <end position="239"/>
    </location>
</feature>
<evidence type="ECO:0008006" key="10">
    <source>
        <dbReference type="Google" id="ProtNLM"/>
    </source>
</evidence>
<keyword evidence="4" id="KW-0539">Nucleus</keyword>
<feature type="compositionally biased region" description="Basic and acidic residues" evidence="6">
    <location>
        <begin position="333"/>
        <end position="343"/>
    </location>
</feature>
<dbReference type="HOGENOM" id="CLU_067149_0_0_1"/>